<comment type="similarity">
    <text evidence="3 9">Belongs to the glycosyl hydrolase 47 family.</text>
</comment>
<reference evidence="11" key="1">
    <citation type="journal article" date="2020" name="Stud. Mycol.">
        <title>101 Dothideomycetes genomes: a test case for predicting lifestyles and emergence of pathogens.</title>
        <authorList>
            <person name="Haridas S."/>
            <person name="Albert R."/>
            <person name="Binder M."/>
            <person name="Bloem J."/>
            <person name="Labutti K."/>
            <person name="Salamov A."/>
            <person name="Andreopoulos B."/>
            <person name="Baker S."/>
            <person name="Barry K."/>
            <person name="Bills G."/>
            <person name="Bluhm B."/>
            <person name="Cannon C."/>
            <person name="Castanera R."/>
            <person name="Culley D."/>
            <person name="Daum C."/>
            <person name="Ezra D."/>
            <person name="Gonzalez J."/>
            <person name="Henrissat B."/>
            <person name="Kuo A."/>
            <person name="Liang C."/>
            <person name="Lipzen A."/>
            <person name="Lutzoni F."/>
            <person name="Magnuson J."/>
            <person name="Mondo S."/>
            <person name="Nolan M."/>
            <person name="Ohm R."/>
            <person name="Pangilinan J."/>
            <person name="Park H.-J."/>
            <person name="Ramirez L."/>
            <person name="Alfaro M."/>
            <person name="Sun H."/>
            <person name="Tritt A."/>
            <person name="Yoshinaga Y."/>
            <person name="Zwiers L.-H."/>
            <person name="Turgeon B."/>
            <person name="Goodwin S."/>
            <person name="Spatafora J."/>
            <person name="Crous P."/>
            <person name="Grigoriev I."/>
        </authorList>
    </citation>
    <scope>NUCLEOTIDE SEQUENCE</scope>
    <source>
        <strain evidence="11">CBS 121410</strain>
    </source>
</reference>
<evidence type="ECO:0000256" key="4">
    <source>
        <dbReference type="ARBA" id="ARBA00022801"/>
    </source>
</evidence>
<feature type="active site" description="Proton donor" evidence="6">
    <location>
        <position position="439"/>
    </location>
</feature>
<accession>A0A9P4LW59</accession>
<comment type="cofactor">
    <cofactor evidence="1 7">
        <name>Ca(2+)</name>
        <dbReference type="ChEBI" id="CHEBI:29108"/>
    </cofactor>
</comment>
<dbReference type="EC" id="3.2.1.-" evidence="9"/>
<dbReference type="Proteomes" id="UP000799776">
    <property type="component" value="Unassembled WGS sequence"/>
</dbReference>
<gene>
    <name evidence="11" type="ORF">K490DRAFT_69556</name>
</gene>
<evidence type="ECO:0000256" key="10">
    <source>
        <dbReference type="SAM" id="SignalP"/>
    </source>
</evidence>
<feature type="disulfide bond" evidence="8">
    <location>
        <begin position="396"/>
        <end position="425"/>
    </location>
</feature>
<dbReference type="EMBL" id="ML978763">
    <property type="protein sequence ID" value="KAF2083698.1"/>
    <property type="molecule type" value="Genomic_DNA"/>
</dbReference>
<feature type="signal peptide" evidence="10">
    <location>
        <begin position="1"/>
        <end position="29"/>
    </location>
</feature>
<dbReference type="GO" id="GO:0016020">
    <property type="term" value="C:membrane"/>
    <property type="evidence" value="ECO:0007669"/>
    <property type="project" value="InterPro"/>
</dbReference>
<evidence type="ECO:0000256" key="8">
    <source>
        <dbReference type="PIRSR" id="PIRSR601382-3"/>
    </source>
</evidence>
<dbReference type="GO" id="GO:0004571">
    <property type="term" value="F:mannosyl-oligosaccharide 1,2-alpha-mannosidase activity"/>
    <property type="evidence" value="ECO:0007669"/>
    <property type="project" value="InterPro"/>
</dbReference>
<keyword evidence="7" id="KW-0106">Calcium</keyword>
<feature type="binding site" evidence="7">
    <location>
        <position position="585"/>
    </location>
    <ligand>
        <name>Ca(2+)</name>
        <dbReference type="ChEBI" id="CHEBI:29108"/>
    </ligand>
</feature>
<dbReference type="PRINTS" id="PR00747">
    <property type="entry name" value="GLYHDRLASE47"/>
</dbReference>
<keyword evidence="10" id="KW-0732">Signal</keyword>
<name>A0A9P4LW59_9PEZI</name>
<keyword evidence="5 8" id="KW-1015">Disulfide bond</keyword>
<evidence type="ECO:0000256" key="6">
    <source>
        <dbReference type="PIRSR" id="PIRSR601382-1"/>
    </source>
</evidence>
<dbReference type="InterPro" id="IPR012341">
    <property type="entry name" value="6hp_glycosidase-like_sf"/>
</dbReference>
<protein>
    <recommendedName>
        <fullName evidence="9">alpha-1,2-Mannosidase</fullName>
        <ecNumber evidence="9">3.2.1.-</ecNumber>
    </recommendedName>
</protein>
<proteinExistence type="inferred from homology"/>
<comment type="pathway">
    <text evidence="2">Protein modification; protein glycosylation.</text>
</comment>
<organism evidence="11 12">
    <name type="scientific">Saccharata proteae CBS 121410</name>
    <dbReference type="NCBI Taxonomy" id="1314787"/>
    <lineage>
        <taxon>Eukaryota</taxon>
        <taxon>Fungi</taxon>
        <taxon>Dikarya</taxon>
        <taxon>Ascomycota</taxon>
        <taxon>Pezizomycotina</taxon>
        <taxon>Dothideomycetes</taxon>
        <taxon>Dothideomycetes incertae sedis</taxon>
        <taxon>Botryosphaeriales</taxon>
        <taxon>Saccharataceae</taxon>
        <taxon>Saccharata</taxon>
    </lineage>
</organism>
<dbReference type="GO" id="GO:0036503">
    <property type="term" value="P:ERAD pathway"/>
    <property type="evidence" value="ECO:0007669"/>
    <property type="project" value="UniProtKB-ARBA"/>
</dbReference>
<dbReference type="OrthoDB" id="8118055at2759"/>
<dbReference type="Pfam" id="PF01532">
    <property type="entry name" value="Glyco_hydro_47"/>
    <property type="match status" value="1"/>
</dbReference>
<evidence type="ECO:0000256" key="9">
    <source>
        <dbReference type="RuleBase" id="RU361193"/>
    </source>
</evidence>
<dbReference type="FunFam" id="1.50.10.10:FF:000037">
    <property type="entry name" value="alpha-1,2-Mannosidase"/>
    <property type="match status" value="1"/>
</dbReference>
<dbReference type="SUPFAM" id="SSF48225">
    <property type="entry name" value="Seven-hairpin glycosidases"/>
    <property type="match status" value="1"/>
</dbReference>
<feature type="active site" description="Proton donor" evidence="6">
    <location>
        <position position="186"/>
    </location>
</feature>
<dbReference type="GO" id="GO:0005975">
    <property type="term" value="P:carbohydrate metabolic process"/>
    <property type="evidence" value="ECO:0007669"/>
    <property type="project" value="InterPro"/>
</dbReference>
<evidence type="ECO:0000256" key="7">
    <source>
        <dbReference type="PIRSR" id="PIRSR601382-2"/>
    </source>
</evidence>
<evidence type="ECO:0000256" key="1">
    <source>
        <dbReference type="ARBA" id="ARBA00001913"/>
    </source>
</evidence>
<evidence type="ECO:0000256" key="3">
    <source>
        <dbReference type="ARBA" id="ARBA00007658"/>
    </source>
</evidence>
<comment type="caution">
    <text evidence="11">The sequence shown here is derived from an EMBL/GenBank/DDBJ whole genome shotgun (WGS) entry which is preliminary data.</text>
</comment>
<dbReference type="AlphaFoldDB" id="A0A9P4LW59"/>
<dbReference type="InterPro" id="IPR036026">
    <property type="entry name" value="Seven-hairpin_glycosidases"/>
</dbReference>
<feature type="chain" id="PRO_5040308557" description="alpha-1,2-Mannosidase" evidence="10">
    <location>
        <begin position="30"/>
        <end position="597"/>
    </location>
</feature>
<dbReference type="GO" id="GO:0005783">
    <property type="term" value="C:endoplasmic reticulum"/>
    <property type="evidence" value="ECO:0007669"/>
    <property type="project" value="TreeGrafter"/>
</dbReference>
<evidence type="ECO:0000313" key="12">
    <source>
        <dbReference type="Proteomes" id="UP000799776"/>
    </source>
</evidence>
<evidence type="ECO:0000256" key="5">
    <source>
        <dbReference type="ARBA" id="ARBA00023157"/>
    </source>
</evidence>
<keyword evidence="12" id="KW-1185">Reference proteome</keyword>
<evidence type="ECO:0000256" key="2">
    <source>
        <dbReference type="ARBA" id="ARBA00004922"/>
    </source>
</evidence>
<dbReference type="Gene3D" id="1.50.10.10">
    <property type="match status" value="1"/>
</dbReference>
<dbReference type="PANTHER" id="PTHR11742">
    <property type="entry name" value="MANNOSYL-OLIGOSACCHARIDE ALPHA-1,2-MANNOSIDASE-RELATED"/>
    <property type="match status" value="1"/>
</dbReference>
<keyword evidence="9" id="KW-0326">Glycosidase</keyword>
<dbReference type="GO" id="GO:0005509">
    <property type="term" value="F:calcium ion binding"/>
    <property type="evidence" value="ECO:0007669"/>
    <property type="project" value="InterPro"/>
</dbReference>
<feature type="active site" evidence="6">
    <location>
        <position position="499"/>
    </location>
</feature>
<feature type="active site" evidence="6">
    <location>
        <position position="324"/>
    </location>
</feature>
<dbReference type="InterPro" id="IPR001382">
    <property type="entry name" value="Glyco_hydro_47"/>
</dbReference>
<dbReference type="PANTHER" id="PTHR11742:SF49">
    <property type="entry name" value="ALPHA-1,2-MANNOSIDASE"/>
    <property type="match status" value="1"/>
</dbReference>
<keyword evidence="4 9" id="KW-0378">Hydrolase</keyword>
<evidence type="ECO:0000313" key="11">
    <source>
        <dbReference type="EMBL" id="KAF2083698.1"/>
    </source>
</evidence>
<keyword evidence="7" id="KW-0479">Metal-binding</keyword>
<sequence>MFLRRKTTLLAFLALVVVFLFLTLPSNSPHNDHLAQDSLSEVRIQPIETPEQLEDAESIWSQFPQRYPVEDMTPMPQGAKKIPQIQHPFPKETAQAREAREARLDEVKQEFLHAWTGYKKNAWLSDEVAPISGDAKNTFGGWAATLVDSLDALWIMGLKDEFEEAVHAIEEIDFTTTSQKVISVFETTIRYLGGFLSAYDLTDGQYPALLQKAKELGNMLYVAFDTPNRMPVTYWKPQDALNDVPQEAGKRIPSADIGSLTMEFTRLSQLTGDLRFFDAAQRITDLFEAAQNQTRLPGMWPLFVDAKNLDFVEGGGFTIGAMADSLYEYLPKQHLLLGGATDQYRTLFEDTAKPMKEHLFYRPLTRKNEDILLPGDVNVEKDGLIYLDPRNQHLSCYVGGMFGIAGKIFENPEDVAVGKKLAEGCIWAYEASPNGIMPEIMRSVPCEDAHDCVWDEKMWLRAVSNAHNKAPDPEAVVIEEYLGEGITKVDDPKYILRPEAIESVFILYRITGDESLRERGWNMFKSIIEHTRTPIAHAGLDNCLAPKPPKQDSMESFWTAETLKYFYLLFAEPEVVSLDKWVLNTEAHPLRRPGGGT</sequence>
<dbReference type="InterPro" id="IPR050749">
    <property type="entry name" value="Glycosyl_Hydrolase_47"/>
</dbReference>